<dbReference type="Proteomes" id="UP000324222">
    <property type="component" value="Unassembled WGS sequence"/>
</dbReference>
<dbReference type="EMBL" id="VSRR010001674">
    <property type="protein sequence ID" value="MPC26950.1"/>
    <property type="molecule type" value="Genomic_DNA"/>
</dbReference>
<protein>
    <submittedName>
        <fullName evidence="1">Uncharacterized protein</fullName>
    </submittedName>
</protein>
<accession>A0A5B7DZA8</accession>
<dbReference type="AlphaFoldDB" id="A0A5B7DZA8"/>
<keyword evidence="2" id="KW-1185">Reference proteome</keyword>
<comment type="caution">
    <text evidence="1">The sequence shown here is derived from an EMBL/GenBank/DDBJ whole genome shotgun (WGS) entry which is preliminary data.</text>
</comment>
<evidence type="ECO:0000313" key="1">
    <source>
        <dbReference type="EMBL" id="MPC26950.1"/>
    </source>
</evidence>
<organism evidence="1 2">
    <name type="scientific">Portunus trituberculatus</name>
    <name type="common">Swimming crab</name>
    <name type="synonym">Neptunus trituberculatus</name>
    <dbReference type="NCBI Taxonomy" id="210409"/>
    <lineage>
        <taxon>Eukaryota</taxon>
        <taxon>Metazoa</taxon>
        <taxon>Ecdysozoa</taxon>
        <taxon>Arthropoda</taxon>
        <taxon>Crustacea</taxon>
        <taxon>Multicrustacea</taxon>
        <taxon>Malacostraca</taxon>
        <taxon>Eumalacostraca</taxon>
        <taxon>Eucarida</taxon>
        <taxon>Decapoda</taxon>
        <taxon>Pleocyemata</taxon>
        <taxon>Brachyura</taxon>
        <taxon>Eubrachyura</taxon>
        <taxon>Portunoidea</taxon>
        <taxon>Portunidae</taxon>
        <taxon>Portuninae</taxon>
        <taxon>Portunus</taxon>
    </lineage>
</organism>
<proteinExistence type="predicted"/>
<evidence type="ECO:0000313" key="2">
    <source>
        <dbReference type="Proteomes" id="UP000324222"/>
    </source>
</evidence>
<reference evidence="1 2" key="1">
    <citation type="submission" date="2019-05" db="EMBL/GenBank/DDBJ databases">
        <title>Another draft genome of Portunus trituberculatus and its Hox gene families provides insights of decapod evolution.</title>
        <authorList>
            <person name="Jeong J.-H."/>
            <person name="Song I."/>
            <person name="Kim S."/>
            <person name="Choi T."/>
            <person name="Kim D."/>
            <person name="Ryu S."/>
            <person name="Kim W."/>
        </authorList>
    </citation>
    <scope>NUCLEOTIDE SEQUENCE [LARGE SCALE GENOMIC DNA]</scope>
    <source>
        <tissue evidence="1">Muscle</tissue>
    </source>
</reference>
<sequence>MALKELSLAGVVGCRQEALTTPSVIAPNDTCQLEGTLMLAGGWFASQQMARAVPLLLVLRELWRPLERETYVGIEIVMTLAINPKTLPNVNKIV</sequence>
<gene>
    <name evidence="1" type="ORF">E2C01_020102</name>
</gene>
<name>A0A5B7DZA8_PORTR</name>